<keyword evidence="1" id="KW-0328">Glycosyltransferase</keyword>
<dbReference type="GO" id="GO:0016757">
    <property type="term" value="F:glycosyltransferase activity"/>
    <property type="evidence" value="ECO:0007669"/>
    <property type="project" value="UniProtKB-KW"/>
</dbReference>
<reference evidence="1 2" key="1">
    <citation type="submission" date="2024-09" db="EMBL/GenBank/DDBJ databases">
        <authorList>
            <person name="Sun Q."/>
            <person name="Mori K."/>
        </authorList>
    </citation>
    <scope>NUCLEOTIDE SEQUENCE [LARGE SCALE GENOMIC DNA]</scope>
    <source>
        <strain evidence="1 2">JCM 12763</strain>
    </source>
</reference>
<dbReference type="RefSeq" id="WP_141338859.1">
    <property type="nucleotide sequence ID" value="NZ_JBHMAX010000022.1"/>
</dbReference>
<name>A0ABV5V4N1_9MICO</name>
<evidence type="ECO:0000313" key="1">
    <source>
        <dbReference type="EMBL" id="MFB9732785.1"/>
    </source>
</evidence>
<gene>
    <name evidence="1" type="ORF">ACFFN0_12100</name>
</gene>
<proteinExistence type="predicted"/>
<organism evidence="1 2">
    <name type="scientific">Ornithinimicrobium kibberense</name>
    <dbReference type="NCBI Taxonomy" id="282060"/>
    <lineage>
        <taxon>Bacteria</taxon>
        <taxon>Bacillati</taxon>
        <taxon>Actinomycetota</taxon>
        <taxon>Actinomycetes</taxon>
        <taxon>Micrococcales</taxon>
        <taxon>Ornithinimicrobiaceae</taxon>
        <taxon>Ornithinimicrobium</taxon>
    </lineage>
</organism>
<dbReference type="EMBL" id="JBHMAX010000022">
    <property type="protein sequence ID" value="MFB9732785.1"/>
    <property type="molecule type" value="Genomic_DNA"/>
</dbReference>
<dbReference type="Proteomes" id="UP001589613">
    <property type="component" value="Unassembled WGS sequence"/>
</dbReference>
<evidence type="ECO:0000313" key="2">
    <source>
        <dbReference type="Proteomes" id="UP001589613"/>
    </source>
</evidence>
<protein>
    <submittedName>
        <fullName evidence="1">Glycosyltransferase</fullName>
        <ecNumber evidence="1">2.4.-.-</ecNumber>
    </submittedName>
</protein>
<keyword evidence="2" id="KW-1185">Reference proteome</keyword>
<comment type="caution">
    <text evidence="1">The sequence shown here is derived from an EMBL/GenBank/DDBJ whole genome shotgun (WGS) entry which is preliminary data.</text>
</comment>
<keyword evidence="1" id="KW-0808">Transferase</keyword>
<dbReference type="Gene3D" id="3.40.50.2000">
    <property type="entry name" value="Glycogen Phosphorylase B"/>
    <property type="match status" value="2"/>
</dbReference>
<dbReference type="Pfam" id="PF13692">
    <property type="entry name" value="Glyco_trans_1_4"/>
    <property type="match status" value="1"/>
</dbReference>
<accession>A0ABV5V4N1</accession>
<sequence length="382" mass="42441">MRPDPRPRLLVVAFSPLRSDARVLRQVGLFRERYAVTTLGYGEAPDGVVEHLRLPDGVVAWHKDRRLLAARRYETAYRRAPVVRAAEELLAGRRGRFEVVLANDADTLPLGLDLAPPGGLHLDLHEYASRQSEESWRWRVFVAPYYRWLLLRYGHRADSVSTVGRWLAREYRREFGLVAGVVPNAAPWADRTPTPVGSPLRLVHSGLARRGRSLHVMLDAVRATRRDVTLDLYLMPNDPAYLAELQEAARDLPQVRFHDPVPPDALGDALAGADLGVFVLPPVNFNYRFTLPNKFFDFVQARLGIVVGPSPEMADLVRSHHLGVVLDDFTGEALAAALDDLGDEDVAGFKAAAHDAARALSAEEQVRGWVRAVDTLAARVNG</sequence>
<dbReference type="EC" id="2.4.-.-" evidence="1"/>
<dbReference type="SUPFAM" id="SSF53756">
    <property type="entry name" value="UDP-Glycosyltransferase/glycogen phosphorylase"/>
    <property type="match status" value="1"/>
</dbReference>